<proteinExistence type="predicted"/>
<evidence type="ECO:0000313" key="2">
    <source>
        <dbReference type="Proteomes" id="UP000003980"/>
    </source>
</evidence>
<dbReference type="EMBL" id="JH597761">
    <property type="protein sequence ID" value="EHP71128.1"/>
    <property type="molecule type" value="Genomic_DNA"/>
</dbReference>
<accession>H2C537</accession>
<sequence length="75" mass="8582">MERSIRELDMRGSATSPLRDFASHLVEALHELGVSTIILGYPLKVVQDKGNEFTSNVWSYRKLLNTIELDAQEYK</sequence>
<dbReference type="eggNOG" id="arCOG00683">
    <property type="taxonomic scope" value="Archaea"/>
</dbReference>
<gene>
    <name evidence="1" type="ORF">MetMK1DRAFT_00016320</name>
</gene>
<reference evidence="1 2" key="1">
    <citation type="submission" date="2012-01" db="EMBL/GenBank/DDBJ databases">
        <title>Improved High-Quality Draft sequence of Metallosphaera yellowstonensis MK1.</title>
        <authorList>
            <consortium name="US DOE Joint Genome Institute"/>
            <person name="Lucas S."/>
            <person name="Han J."/>
            <person name="Cheng J.-F."/>
            <person name="Goodwin L."/>
            <person name="Pitluck S."/>
            <person name="Peters L."/>
            <person name="Teshima H."/>
            <person name="Detter J.C."/>
            <person name="Han C."/>
            <person name="Tapia R."/>
            <person name="Land M."/>
            <person name="Hauser L."/>
            <person name="Kyrpides N."/>
            <person name="Kozubal M."/>
            <person name="Macur R.E."/>
            <person name="Jay Z."/>
            <person name="Inskeep W."/>
            <person name="Woyke T."/>
        </authorList>
    </citation>
    <scope>NUCLEOTIDE SEQUENCE [LARGE SCALE GENOMIC DNA]</scope>
    <source>
        <strain evidence="1 2">MK1</strain>
    </source>
</reference>
<keyword evidence="2" id="KW-1185">Reference proteome</keyword>
<organism evidence="1 2">
    <name type="scientific">Metallosphaera yellowstonensis MK1</name>
    <dbReference type="NCBI Taxonomy" id="671065"/>
    <lineage>
        <taxon>Archaea</taxon>
        <taxon>Thermoproteota</taxon>
        <taxon>Thermoprotei</taxon>
        <taxon>Sulfolobales</taxon>
        <taxon>Sulfolobaceae</taxon>
        <taxon>Metallosphaera</taxon>
    </lineage>
</organism>
<name>H2C537_9CREN</name>
<dbReference type="AlphaFoldDB" id="H2C537"/>
<dbReference type="RefSeq" id="WP_009072279.1">
    <property type="nucleotide sequence ID" value="NZ_JH597761.1"/>
</dbReference>
<evidence type="ECO:0000313" key="1">
    <source>
        <dbReference type="EMBL" id="EHP71128.1"/>
    </source>
</evidence>
<dbReference type="OrthoDB" id="43512at2157"/>
<dbReference type="HOGENOM" id="CLU_2662446_0_0_2"/>
<dbReference type="Proteomes" id="UP000003980">
    <property type="component" value="Unassembled WGS sequence"/>
</dbReference>
<protein>
    <submittedName>
        <fullName evidence="1">Uncharacterized protein</fullName>
    </submittedName>
</protein>